<evidence type="ECO:0000313" key="2">
    <source>
        <dbReference type="EMBL" id="THV17758.1"/>
    </source>
</evidence>
<feature type="region of interest" description="Disordered" evidence="1">
    <location>
        <begin position="59"/>
        <end position="78"/>
    </location>
</feature>
<sequence length="176" mass="18101">MLERSSTFFRGCGGGGCSGDLALDECLGPGPPEPPVGRLVDLCVDPGCVVVAQVAGRGRDMPGVPDPHRPRSAPSLEAGEAVVDVHRVGDQPFRPERGGLDAGAERCGGVLGDQRCPGRAGGPGAVRGAFRERGQRVGVVQDSPLIRRGQQFALGLEAGLVARGREGQDVGLAHLP</sequence>
<dbReference type="Proteomes" id="UP000307087">
    <property type="component" value="Unassembled WGS sequence"/>
</dbReference>
<accession>A0A4S8NLL3</accession>
<name>A0A4S8NLL3_9ACTN</name>
<protein>
    <submittedName>
        <fullName evidence="2">Uncharacterized protein</fullName>
    </submittedName>
</protein>
<dbReference type="AlphaFoldDB" id="A0A4S8NLL3"/>
<evidence type="ECO:0000313" key="3">
    <source>
        <dbReference type="Proteomes" id="UP000307087"/>
    </source>
</evidence>
<dbReference type="EMBL" id="STGW01000002">
    <property type="protein sequence ID" value="THV17758.1"/>
    <property type="molecule type" value="Genomic_DNA"/>
</dbReference>
<comment type="caution">
    <text evidence="2">The sequence shown here is derived from an EMBL/GenBank/DDBJ whole genome shotgun (WGS) entry which is preliminary data.</text>
</comment>
<reference evidence="2 3" key="1">
    <citation type="journal article" date="2009" name="Int. J. Syst. Evol. Microbiol.">
        <title>Nocardioides caeni sp. nov., isolated from wastewater.</title>
        <authorList>
            <person name="Yoon J.H."/>
            <person name="Kang S.J."/>
            <person name="Park S."/>
            <person name="Kim W."/>
            <person name="Oh T.K."/>
        </authorList>
    </citation>
    <scope>NUCLEOTIDE SEQUENCE [LARGE SCALE GENOMIC DNA]</scope>
    <source>
        <strain evidence="2 3">DSM 23134</strain>
    </source>
</reference>
<organism evidence="2 3">
    <name type="scientific">Nocardioides caeni</name>
    <dbReference type="NCBI Taxonomy" id="574700"/>
    <lineage>
        <taxon>Bacteria</taxon>
        <taxon>Bacillati</taxon>
        <taxon>Actinomycetota</taxon>
        <taxon>Actinomycetes</taxon>
        <taxon>Propionibacteriales</taxon>
        <taxon>Nocardioidaceae</taxon>
        <taxon>Nocardioides</taxon>
    </lineage>
</organism>
<gene>
    <name evidence="2" type="ORF">E9934_04640</name>
</gene>
<keyword evidence="3" id="KW-1185">Reference proteome</keyword>
<evidence type="ECO:0000256" key="1">
    <source>
        <dbReference type="SAM" id="MobiDB-lite"/>
    </source>
</evidence>
<proteinExistence type="predicted"/>